<evidence type="ECO:0000256" key="2">
    <source>
        <dbReference type="ARBA" id="ARBA00022759"/>
    </source>
</evidence>
<dbReference type="GO" id="GO:0017108">
    <property type="term" value="F:5'-flap endonuclease activity"/>
    <property type="evidence" value="ECO:0007669"/>
    <property type="project" value="InterPro"/>
</dbReference>
<evidence type="ECO:0000256" key="8">
    <source>
        <dbReference type="HAMAP-Rule" id="MF_03100"/>
    </source>
</evidence>
<keyword evidence="6 8" id="KW-0234">DNA repair</keyword>
<comment type="cofactor">
    <cofactor evidence="8">
        <name>a divalent metal cation</name>
        <dbReference type="ChEBI" id="CHEBI:60240"/>
    </cofactor>
</comment>
<keyword evidence="4 8" id="KW-0378">Hydrolase</keyword>
<dbReference type="EC" id="3.1.-.-" evidence="8"/>
<feature type="region of interest" description="Disordered" evidence="9">
    <location>
        <begin position="171"/>
        <end position="221"/>
    </location>
</feature>
<evidence type="ECO:0000256" key="5">
    <source>
        <dbReference type="ARBA" id="ARBA00023172"/>
    </source>
</evidence>
<evidence type="ECO:0000313" key="12">
    <source>
        <dbReference type="Proteomes" id="UP001149090"/>
    </source>
</evidence>
<feature type="compositionally biased region" description="Basic and acidic residues" evidence="9">
    <location>
        <begin position="423"/>
        <end position="432"/>
    </location>
</feature>
<comment type="caution">
    <text evidence="11">The sequence shown here is derived from an EMBL/GenBank/DDBJ whole genome shotgun (WGS) entry which is preliminary data.</text>
</comment>
<dbReference type="GO" id="GO:0008821">
    <property type="term" value="F:crossover junction DNA endonuclease activity"/>
    <property type="evidence" value="ECO:0007669"/>
    <property type="project" value="TreeGrafter"/>
</dbReference>
<keyword evidence="5 8" id="KW-0233">DNA recombination</keyword>
<sequence length="432" mass="50119">MPRFYGCYLLTSLNEKYKDHAYIGFTRNPLRRIRQHNGEIKGGAKKTSLKRPWELVCVIFGFPSSCLALRFEWTWQNPYKSSKLKEFQEKGISGFGNIHKVKAKARILFEILNSSPWKRLPLHIRFFSDQRMELRQNCPQQPEHMSLVLTNTYEFAKEMKFTDALDAIGEKKSQSNSNTNSSTTEKNLGKNIKNKENIKSESESSEESSQESSENDNECELGKNQPFVLSQLSTQCFECSEPINPQNPYVECPFCASKVHLLCMARIFLSKSPQKLLPTKGNCPCCGNRLIWGDIVRVSQKGKPGFEPFVPKTNSHSSRSLTFSDSLPNLNPPQINHLDQNVNSNDLPQKKNKTRIKRQKNQKLDSKKERKKTHVKKSKNKEEENKNKNKNKEEENKNENKNKEEENKNENEENFQNLSLLERLNKYQKFED</sequence>
<organism evidence="11 12">
    <name type="scientific">Anaeramoeba ignava</name>
    <name type="common">Anaerobic marine amoeba</name>
    <dbReference type="NCBI Taxonomy" id="1746090"/>
    <lineage>
        <taxon>Eukaryota</taxon>
        <taxon>Metamonada</taxon>
        <taxon>Anaeramoebidae</taxon>
        <taxon>Anaeramoeba</taxon>
    </lineage>
</organism>
<comment type="caution">
    <text evidence="8">Lacks conserved residue(s) required for the propagation of feature annotation.</text>
</comment>
<dbReference type="Gene3D" id="3.30.40.10">
    <property type="entry name" value="Zinc/RING finger domain, C3HC4 (zinc finger)"/>
    <property type="match status" value="1"/>
</dbReference>
<name>A0A9Q0LJK8_ANAIG</name>
<feature type="compositionally biased region" description="Basic residues" evidence="9">
    <location>
        <begin position="369"/>
        <end position="379"/>
    </location>
</feature>
<comment type="subunit">
    <text evidence="8">Forms a heterodimer with a member of the SLX4 family.</text>
</comment>
<feature type="compositionally biased region" description="Basic and acidic residues" evidence="9">
    <location>
        <begin position="193"/>
        <end position="202"/>
    </location>
</feature>
<dbReference type="Proteomes" id="UP001149090">
    <property type="component" value="Unassembled WGS sequence"/>
</dbReference>
<feature type="compositionally biased region" description="Basic residues" evidence="9">
    <location>
        <begin position="350"/>
        <end position="361"/>
    </location>
</feature>
<dbReference type="GO" id="GO:0000724">
    <property type="term" value="P:double-strand break repair via homologous recombination"/>
    <property type="evidence" value="ECO:0007669"/>
    <property type="project" value="TreeGrafter"/>
</dbReference>
<keyword evidence="12" id="KW-1185">Reference proteome</keyword>
<accession>A0A9Q0LJK8</accession>
<dbReference type="OrthoDB" id="24645at2759"/>
<evidence type="ECO:0000256" key="3">
    <source>
        <dbReference type="ARBA" id="ARBA00022763"/>
    </source>
</evidence>
<evidence type="ECO:0000256" key="9">
    <source>
        <dbReference type="SAM" id="MobiDB-lite"/>
    </source>
</evidence>
<comment type="function">
    <text evidence="8">Catalytic subunit of a heterodimeric structure-specific endonuclease that resolves DNA secondary structures generated during DNA repair and recombination. Has endonuclease activity towards branched DNA substrates, introducing single-strand cuts in duplex DNA close to junctions with ss-DNA.</text>
</comment>
<evidence type="ECO:0000256" key="7">
    <source>
        <dbReference type="ARBA" id="ARBA00023242"/>
    </source>
</evidence>
<keyword evidence="2 8" id="KW-0255">Endonuclease</keyword>
<comment type="subcellular location">
    <subcellularLocation>
        <location evidence="8">Nucleus</location>
    </subcellularLocation>
</comment>
<dbReference type="PANTHER" id="PTHR20208">
    <property type="entry name" value="STRUCTURE-SPECIFIC ENDONUCLEASE SUBUNIT SLX1"/>
    <property type="match status" value="1"/>
</dbReference>
<dbReference type="Pfam" id="PF01541">
    <property type="entry name" value="GIY-YIG"/>
    <property type="match status" value="1"/>
</dbReference>
<dbReference type="EMBL" id="JAPDFW010000072">
    <property type="protein sequence ID" value="KAJ5073846.1"/>
    <property type="molecule type" value="Genomic_DNA"/>
</dbReference>
<gene>
    <name evidence="11" type="ORF">M0811_08410</name>
</gene>
<feature type="compositionally biased region" description="Acidic residues" evidence="9">
    <location>
        <begin position="203"/>
        <end position="219"/>
    </location>
</feature>
<feature type="region of interest" description="Disordered" evidence="9">
    <location>
        <begin position="307"/>
        <end position="432"/>
    </location>
</feature>
<dbReference type="InterPro" id="IPR035901">
    <property type="entry name" value="GIY-YIG_endonuc_sf"/>
</dbReference>
<dbReference type="InterPro" id="IPR013083">
    <property type="entry name" value="Znf_RING/FYVE/PHD"/>
</dbReference>
<feature type="compositionally biased region" description="Low complexity" evidence="9">
    <location>
        <begin position="175"/>
        <end position="191"/>
    </location>
</feature>
<protein>
    <recommendedName>
        <fullName evidence="8">Structure-specific endonuclease subunit SLX1 homolog</fullName>
        <ecNumber evidence="8">3.1.-.-</ecNumber>
    </recommendedName>
</protein>
<dbReference type="SUPFAM" id="SSF82771">
    <property type="entry name" value="GIY-YIG endonuclease"/>
    <property type="match status" value="1"/>
</dbReference>
<feature type="compositionally biased region" description="Basic and acidic residues" evidence="9">
    <location>
        <begin position="380"/>
        <end position="411"/>
    </location>
</feature>
<evidence type="ECO:0000259" key="10">
    <source>
        <dbReference type="PROSITE" id="PS50164"/>
    </source>
</evidence>
<dbReference type="OMA" id="HNRGCDF"/>
<dbReference type="AlphaFoldDB" id="A0A9Q0LJK8"/>
<dbReference type="GO" id="GO:0033557">
    <property type="term" value="C:Slx1-Slx4 complex"/>
    <property type="evidence" value="ECO:0007669"/>
    <property type="project" value="UniProtKB-UniRule"/>
</dbReference>
<dbReference type="InterPro" id="IPR050381">
    <property type="entry name" value="SLX1_endonuclease"/>
</dbReference>
<dbReference type="Gene3D" id="3.40.1440.10">
    <property type="entry name" value="GIY-YIG endonuclease"/>
    <property type="match status" value="1"/>
</dbReference>
<dbReference type="PROSITE" id="PS50164">
    <property type="entry name" value="GIY_YIG"/>
    <property type="match status" value="1"/>
</dbReference>
<feature type="compositionally biased region" description="Polar residues" evidence="9">
    <location>
        <begin position="312"/>
        <end position="347"/>
    </location>
</feature>
<dbReference type="InterPro" id="IPR000305">
    <property type="entry name" value="GIY-YIG_endonuc"/>
</dbReference>
<dbReference type="PANTHER" id="PTHR20208:SF10">
    <property type="entry name" value="STRUCTURE-SPECIFIC ENDONUCLEASE SUBUNIT SLX1"/>
    <property type="match status" value="1"/>
</dbReference>
<evidence type="ECO:0000256" key="4">
    <source>
        <dbReference type="ARBA" id="ARBA00022801"/>
    </source>
</evidence>
<dbReference type="InterPro" id="IPR048749">
    <property type="entry name" value="SLX1_C"/>
</dbReference>
<proteinExistence type="inferred from homology"/>
<dbReference type="CDD" id="cd10455">
    <property type="entry name" value="GIY-YIG_SLX1"/>
    <property type="match status" value="1"/>
</dbReference>
<feature type="domain" description="GIY-YIG" evidence="10">
    <location>
        <begin position="3"/>
        <end position="85"/>
    </location>
</feature>
<comment type="similarity">
    <text evidence="8">Belongs to the SLX1 family.</text>
</comment>
<evidence type="ECO:0000256" key="1">
    <source>
        <dbReference type="ARBA" id="ARBA00022722"/>
    </source>
</evidence>
<keyword evidence="7 8" id="KW-0539">Nucleus</keyword>
<dbReference type="InterPro" id="IPR027520">
    <property type="entry name" value="Slx1"/>
</dbReference>
<evidence type="ECO:0000256" key="6">
    <source>
        <dbReference type="ARBA" id="ARBA00023204"/>
    </source>
</evidence>
<keyword evidence="3 8" id="KW-0227">DNA damage</keyword>
<keyword evidence="1 8" id="KW-0540">Nuclease</keyword>
<evidence type="ECO:0000313" key="11">
    <source>
        <dbReference type="EMBL" id="KAJ5073846.1"/>
    </source>
</evidence>
<reference evidence="11" key="1">
    <citation type="submission" date="2022-10" db="EMBL/GenBank/DDBJ databases">
        <title>Novel sulphate-reducing endosymbionts in the free-living metamonad Anaeramoeba.</title>
        <authorList>
            <person name="Jerlstrom-Hultqvist J."/>
            <person name="Cepicka I."/>
            <person name="Gallot-Lavallee L."/>
            <person name="Salas-Leiva D."/>
            <person name="Curtis B.A."/>
            <person name="Zahonova K."/>
            <person name="Pipaliya S."/>
            <person name="Dacks J."/>
            <person name="Roger A.J."/>
        </authorList>
    </citation>
    <scope>NUCLEOTIDE SEQUENCE</scope>
    <source>
        <strain evidence="11">BMAN</strain>
    </source>
</reference>
<dbReference type="Pfam" id="PF21202">
    <property type="entry name" value="SLX1_C"/>
    <property type="match status" value="1"/>
</dbReference>
<dbReference type="HAMAP" id="MF_03100">
    <property type="entry name" value="Endonuc_su_Slx1"/>
    <property type="match status" value="1"/>
</dbReference>